<dbReference type="GO" id="GO:0046872">
    <property type="term" value="F:metal ion binding"/>
    <property type="evidence" value="ECO:0007669"/>
    <property type="project" value="UniProtKB-KW"/>
</dbReference>
<evidence type="ECO:0000313" key="16">
    <source>
        <dbReference type="EMBL" id="KRZ21432.1"/>
    </source>
</evidence>
<keyword evidence="10" id="KW-0460">Magnesium</keyword>
<evidence type="ECO:0000256" key="2">
    <source>
        <dbReference type="ARBA" id="ARBA00009196"/>
    </source>
</evidence>
<keyword evidence="9" id="KW-0067">ATP-binding</keyword>
<dbReference type="InterPro" id="IPR018934">
    <property type="entry name" value="RIO_dom"/>
</dbReference>
<feature type="transmembrane region" description="Helical" evidence="14">
    <location>
        <begin position="335"/>
        <end position="360"/>
    </location>
</feature>
<keyword evidence="17" id="KW-1185">Reference proteome</keyword>
<dbReference type="GO" id="GO:0030490">
    <property type="term" value="P:maturation of SSU-rRNA"/>
    <property type="evidence" value="ECO:0007669"/>
    <property type="project" value="TreeGrafter"/>
</dbReference>
<feature type="non-terminal residue" evidence="16">
    <location>
        <position position="1"/>
    </location>
</feature>
<dbReference type="InterPro" id="IPR030484">
    <property type="entry name" value="Rio2"/>
</dbReference>
<dbReference type="Pfam" id="PF01163">
    <property type="entry name" value="RIO1"/>
    <property type="match status" value="1"/>
</dbReference>
<accession>A0A0V1IF73</accession>
<evidence type="ECO:0000256" key="13">
    <source>
        <dbReference type="SAM" id="MobiDB-lite"/>
    </source>
</evidence>
<evidence type="ECO:0000259" key="15">
    <source>
        <dbReference type="SMART" id="SM00090"/>
    </source>
</evidence>
<evidence type="ECO:0000256" key="3">
    <source>
        <dbReference type="ARBA" id="ARBA00012513"/>
    </source>
</evidence>
<evidence type="ECO:0000256" key="10">
    <source>
        <dbReference type="ARBA" id="ARBA00022842"/>
    </source>
</evidence>
<evidence type="ECO:0000256" key="5">
    <source>
        <dbReference type="ARBA" id="ARBA00022679"/>
    </source>
</evidence>
<dbReference type="EC" id="2.7.11.1" evidence="3"/>
<evidence type="ECO:0000256" key="9">
    <source>
        <dbReference type="ARBA" id="ARBA00022840"/>
    </source>
</evidence>
<keyword evidence="7" id="KW-0547">Nucleotide-binding</keyword>
<dbReference type="Pfam" id="PF09202">
    <property type="entry name" value="Rio2_N"/>
    <property type="match status" value="1"/>
</dbReference>
<evidence type="ECO:0000256" key="7">
    <source>
        <dbReference type="ARBA" id="ARBA00022741"/>
    </source>
</evidence>
<dbReference type="GO" id="GO:0005524">
    <property type="term" value="F:ATP binding"/>
    <property type="evidence" value="ECO:0007669"/>
    <property type="project" value="UniProtKB-KW"/>
</dbReference>
<dbReference type="PANTHER" id="PTHR45852">
    <property type="entry name" value="SER/THR-PROTEIN KINASE RIO2"/>
    <property type="match status" value="1"/>
</dbReference>
<dbReference type="InterPro" id="IPR000687">
    <property type="entry name" value="RIO_kinase"/>
</dbReference>
<dbReference type="Gene3D" id="1.10.10.10">
    <property type="entry name" value="Winged helix-like DNA-binding domain superfamily/Winged helix DNA-binding domain"/>
    <property type="match status" value="1"/>
</dbReference>
<keyword evidence="8 16" id="KW-0418">Kinase</keyword>
<evidence type="ECO:0000256" key="4">
    <source>
        <dbReference type="ARBA" id="ARBA00022527"/>
    </source>
</evidence>
<dbReference type="PANTHER" id="PTHR45852:SF1">
    <property type="entry name" value="SERINE_THREONINE-PROTEIN KINASE RIO2"/>
    <property type="match status" value="1"/>
</dbReference>
<proteinExistence type="inferred from homology"/>
<dbReference type="SMART" id="SM00090">
    <property type="entry name" value="RIO"/>
    <property type="match status" value="1"/>
</dbReference>
<dbReference type="GO" id="GO:0030688">
    <property type="term" value="C:preribosome, small subunit precursor"/>
    <property type="evidence" value="ECO:0007669"/>
    <property type="project" value="TreeGrafter"/>
</dbReference>
<comment type="catalytic activity">
    <reaction evidence="12">
        <text>L-seryl-[protein] + ATP = O-phospho-L-seryl-[protein] + ADP + H(+)</text>
        <dbReference type="Rhea" id="RHEA:17989"/>
        <dbReference type="Rhea" id="RHEA-COMP:9863"/>
        <dbReference type="Rhea" id="RHEA-COMP:11604"/>
        <dbReference type="ChEBI" id="CHEBI:15378"/>
        <dbReference type="ChEBI" id="CHEBI:29999"/>
        <dbReference type="ChEBI" id="CHEBI:30616"/>
        <dbReference type="ChEBI" id="CHEBI:83421"/>
        <dbReference type="ChEBI" id="CHEBI:456216"/>
        <dbReference type="EC" id="2.7.11.1"/>
    </reaction>
</comment>
<dbReference type="Gene3D" id="3.30.200.20">
    <property type="entry name" value="Phosphorylase Kinase, domain 1"/>
    <property type="match status" value="1"/>
</dbReference>
<feature type="compositionally biased region" description="Basic residues" evidence="13">
    <location>
        <begin position="457"/>
        <end position="469"/>
    </location>
</feature>
<keyword evidence="6" id="KW-0479">Metal-binding</keyword>
<comment type="catalytic activity">
    <reaction evidence="11">
        <text>L-threonyl-[protein] + ATP = O-phospho-L-threonyl-[protein] + ADP + H(+)</text>
        <dbReference type="Rhea" id="RHEA:46608"/>
        <dbReference type="Rhea" id="RHEA-COMP:11060"/>
        <dbReference type="Rhea" id="RHEA-COMP:11605"/>
        <dbReference type="ChEBI" id="CHEBI:15378"/>
        <dbReference type="ChEBI" id="CHEBI:30013"/>
        <dbReference type="ChEBI" id="CHEBI:30616"/>
        <dbReference type="ChEBI" id="CHEBI:61977"/>
        <dbReference type="ChEBI" id="CHEBI:456216"/>
        <dbReference type="EC" id="2.7.11.1"/>
    </reaction>
</comment>
<dbReference type="InterPro" id="IPR015285">
    <property type="entry name" value="RIO2_wHTH_N"/>
</dbReference>
<dbReference type="SUPFAM" id="SSF46785">
    <property type="entry name" value="Winged helix' DNA-binding domain"/>
    <property type="match status" value="1"/>
</dbReference>
<organism evidence="16 17">
    <name type="scientific">Trichinella pseudospiralis</name>
    <name type="common">Parasitic roundworm</name>
    <dbReference type="NCBI Taxonomy" id="6337"/>
    <lineage>
        <taxon>Eukaryota</taxon>
        <taxon>Metazoa</taxon>
        <taxon>Ecdysozoa</taxon>
        <taxon>Nematoda</taxon>
        <taxon>Enoplea</taxon>
        <taxon>Dorylaimia</taxon>
        <taxon>Trichinellida</taxon>
        <taxon>Trichinellidae</taxon>
        <taxon>Trichinella</taxon>
    </lineage>
</organism>
<dbReference type="EMBL" id="JYDS01000206">
    <property type="protein sequence ID" value="KRZ21432.1"/>
    <property type="molecule type" value="Genomic_DNA"/>
</dbReference>
<feature type="domain" description="RIO kinase" evidence="15">
    <location>
        <begin position="70"/>
        <end position="296"/>
    </location>
</feature>
<reference evidence="16 17" key="1">
    <citation type="submission" date="2015-01" db="EMBL/GenBank/DDBJ databases">
        <title>Evolution of Trichinella species and genotypes.</title>
        <authorList>
            <person name="Korhonen P.K."/>
            <person name="Edoardo P."/>
            <person name="Giuseppe L.R."/>
            <person name="Gasser R.B."/>
        </authorList>
    </citation>
    <scope>NUCLEOTIDE SEQUENCE [LARGE SCALE GENOMIC DNA]</scope>
    <source>
        <strain evidence="16">ISS588</strain>
    </source>
</reference>
<sequence length="469" mass="54065">LLTAMPKLNTETVRYIESDDLRLLLGTELGMRKHEYVPQFLIVYFSKLKHGNMEKKLYSLAKRGLIVFGKTKSYIGFRLSSLGYDCLALNALFKGEILTAIGNQIGTGKESDVMVAKDKSDRQVILKMHRLGRTSFRKIRECRNYHKGRCHMSWLYLSRLSALAEYQFMKALHERNFPVPVPLGWNRHCVVMSRIDGVPLNHVHELKNPTKFCNRLLDFIVMLAKYGLIHGDFNPCNVMVTKDEEPVVIDFPQMMSTSHPEAEKYFERDLFCILDYFQKKLSYHIEEVPTLDGIQKIEQVDAQLKAHGYTATADKEDDNVEQQSELDLPSEIEDFILKVCFVSFTILPFNLTLLLLYLLLPSMTSYFWQTAKLLAVVLKMNYSQEKLNVGNACEDIEKKKSSTDNYPLDSVLELLEINDKIDEHCEAGIESVNVMSNEEVVKRLRRSRAKKQEKARLKGCKGKRLKSKN</sequence>
<dbReference type="InterPro" id="IPR036390">
    <property type="entry name" value="WH_DNA-bd_sf"/>
</dbReference>
<comment type="caution">
    <text evidence="16">The sequence shown here is derived from an EMBL/GenBank/DDBJ whole genome shotgun (WGS) entry which is preliminary data.</text>
</comment>
<evidence type="ECO:0000256" key="14">
    <source>
        <dbReference type="SAM" id="Phobius"/>
    </source>
</evidence>
<keyword evidence="14" id="KW-0812">Transmembrane</keyword>
<dbReference type="GO" id="GO:0005829">
    <property type="term" value="C:cytosol"/>
    <property type="evidence" value="ECO:0007669"/>
    <property type="project" value="TreeGrafter"/>
</dbReference>
<evidence type="ECO:0000256" key="11">
    <source>
        <dbReference type="ARBA" id="ARBA00047899"/>
    </source>
</evidence>
<keyword evidence="5" id="KW-0808">Transferase</keyword>
<evidence type="ECO:0000256" key="12">
    <source>
        <dbReference type="ARBA" id="ARBA00048679"/>
    </source>
</evidence>
<dbReference type="Gene3D" id="1.10.510.10">
    <property type="entry name" value="Transferase(Phosphotransferase) domain 1"/>
    <property type="match status" value="1"/>
</dbReference>
<dbReference type="SUPFAM" id="SSF56112">
    <property type="entry name" value="Protein kinase-like (PK-like)"/>
    <property type="match status" value="1"/>
</dbReference>
<evidence type="ECO:0000313" key="17">
    <source>
        <dbReference type="Proteomes" id="UP000054805"/>
    </source>
</evidence>
<keyword evidence="4" id="KW-0723">Serine/threonine-protein kinase</keyword>
<dbReference type="Proteomes" id="UP000054805">
    <property type="component" value="Unassembled WGS sequence"/>
</dbReference>
<feature type="region of interest" description="Disordered" evidence="13">
    <location>
        <begin position="445"/>
        <end position="469"/>
    </location>
</feature>
<keyword evidence="14" id="KW-1133">Transmembrane helix</keyword>
<dbReference type="CDD" id="cd05144">
    <property type="entry name" value="RIO2_C"/>
    <property type="match status" value="1"/>
</dbReference>
<dbReference type="FunFam" id="3.30.200.20:FF:000052">
    <property type="entry name" value="Serine/threonine-protein kinase RIO2"/>
    <property type="match status" value="1"/>
</dbReference>
<protein>
    <recommendedName>
        <fullName evidence="3">non-specific serine/threonine protein kinase</fullName>
        <ecNumber evidence="3">2.7.11.1</ecNumber>
    </recommendedName>
</protein>
<dbReference type="InterPro" id="IPR036388">
    <property type="entry name" value="WH-like_DNA-bd_sf"/>
</dbReference>
<evidence type="ECO:0000256" key="1">
    <source>
        <dbReference type="ARBA" id="ARBA00001946"/>
    </source>
</evidence>
<gene>
    <name evidence="16" type="primary">Riok2</name>
    <name evidence="16" type="ORF">T4B_2239</name>
</gene>
<evidence type="ECO:0000256" key="8">
    <source>
        <dbReference type="ARBA" id="ARBA00022777"/>
    </source>
</evidence>
<dbReference type="InterPro" id="IPR011009">
    <property type="entry name" value="Kinase-like_dom_sf"/>
</dbReference>
<dbReference type="AlphaFoldDB" id="A0A0V1IF73"/>
<name>A0A0V1IF73_TRIPS</name>
<evidence type="ECO:0000256" key="6">
    <source>
        <dbReference type="ARBA" id="ARBA00022723"/>
    </source>
</evidence>
<comment type="cofactor">
    <cofactor evidence="1">
        <name>Mg(2+)</name>
        <dbReference type="ChEBI" id="CHEBI:18420"/>
    </cofactor>
</comment>
<dbReference type="GO" id="GO:0004674">
    <property type="term" value="F:protein serine/threonine kinase activity"/>
    <property type="evidence" value="ECO:0007669"/>
    <property type="project" value="UniProtKB-KW"/>
</dbReference>
<comment type="similarity">
    <text evidence="2">Belongs to the protein kinase superfamily. RIO-type Ser/Thr kinase family.</text>
</comment>
<keyword evidence="14" id="KW-0472">Membrane</keyword>